<evidence type="ECO:0000256" key="2">
    <source>
        <dbReference type="ARBA" id="ARBA00023015"/>
    </source>
</evidence>
<dbReference type="Gene3D" id="2.130.10.10">
    <property type="entry name" value="YVTN repeat-like/Quinoprotein amine dehydrogenase"/>
    <property type="match status" value="2"/>
</dbReference>
<evidence type="ECO:0000256" key="1">
    <source>
        <dbReference type="ARBA" id="ARBA00022553"/>
    </source>
</evidence>
<dbReference type="PANTHER" id="PTHR43547:SF2">
    <property type="entry name" value="HYBRID SIGNAL TRANSDUCTION HISTIDINE KINASE C"/>
    <property type="match status" value="1"/>
</dbReference>
<dbReference type="RefSeq" id="WP_140960387.1">
    <property type="nucleotide sequence ID" value="NZ_VEVQ02000002.1"/>
</dbReference>
<dbReference type="SMART" id="SM00342">
    <property type="entry name" value="HTH_ARAC"/>
    <property type="match status" value="1"/>
</dbReference>
<dbReference type="InterPro" id="IPR015943">
    <property type="entry name" value="WD40/YVTN_repeat-like_dom_sf"/>
</dbReference>
<dbReference type="EMBL" id="VEVQ02000002">
    <property type="protein sequence ID" value="NHN24875.1"/>
    <property type="molecule type" value="Genomic_DNA"/>
</dbReference>
<dbReference type="PROSITE" id="PS00041">
    <property type="entry name" value="HTH_ARAC_FAMILY_1"/>
    <property type="match status" value="1"/>
</dbReference>
<dbReference type="PANTHER" id="PTHR43547">
    <property type="entry name" value="TWO-COMPONENT HISTIDINE KINASE"/>
    <property type="match status" value="1"/>
</dbReference>
<comment type="caution">
    <text evidence="7">The sequence shown here is derived from an EMBL/GenBank/DDBJ whole genome shotgun (WGS) entry which is preliminary data.</text>
</comment>
<dbReference type="Gene3D" id="3.40.50.2300">
    <property type="match status" value="1"/>
</dbReference>
<dbReference type="SUPFAM" id="SSF63829">
    <property type="entry name" value="Calcium-dependent phosphotriesterase"/>
    <property type="match status" value="1"/>
</dbReference>
<name>A0ABX0IM59_9FLAO</name>
<reference evidence="7" key="2">
    <citation type="submission" date="2020-02" db="EMBL/GenBank/DDBJ databases">
        <title>Flavobacterium profundi sp. nov., isolated from a deep-sea seamount.</title>
        <authorList>
            <person name="Zhang D.-C."/>
        </authorList>
    </citation>
    <scope>NUCLEOTIDE SEQUENCE</scope>
    <source>
        <strain evidence="7">EC11</strain>
    </source>
</reference>
<dbReference type="InterPro" id="IPR020449">
    <property type="entry name" value="Tscrpt_reg_AraC-type_HTH"/>
</dbReference>
<accession>A0ABX0IM59</accession>
<dbReference type="SUPFAM" id="SSF52172">
    <property type="entry name" value="CheY-like"/>
    <property type="match status" value="1"/>
</dbReference>
<protein>
    <submittedName>
        <fullName evidence="7">Helix-turn-helix domain-containing protein</fullName>
    </submittedName>
</protein>
<evidence type="ECO:0000256" key="5">
    <source>
        <dbReference type="SAM" id="Phobius"/>
    </source>
</evidence>
<keyword evidence="2" id="KW-0805">Transcription regulation</keyword>
<dbReference type="SUPFAM" id="SSF101898">
    <property type="entry name" value="NHL repeat"/>
    <property type="match status" value="1"/>
</dbReference>
<dbReference type="InterPro" id="IPR011110">
    <property type="entry name" value="Reg_prop"/>
</dbReference>
<dbReference type="PROSITE" id="PS01124">
    <property type="entry name" value="HTH_ARAC_FAMILY_2"/>
    <property type="match status" value="1"/>
</dbReference>
<dbReference type="InterPro" id="IPR018062">
    <property type="entry name" value="HTH_AraC-typ_CS"/>
</dbReference>
<keyword evidence="1" id="KW-0597">Phosphoprotein</keyword>
<dbReference type="InterPro" id="IPR011006">
    <property type="entry name" value="CheY-like_superfamily"/>
</dbReference>
<keyword evidence="5" id="KW-0812">Transmembrane</keyword>
<sequence length="1231" mass="143042">MKLIFFLSFLSFNLLLGQNIKFKPLTTKEGLSNNSVNDLISDEYGRLWIASWDGLNVYDGHKITSFKHQQNDSLSIAGNVVRKFVKDKNSQIWMLTDNKAISIYKGNAIFKNYYFNEQPKEILLSKNGDLVIKLRDKYFTYQKEKLIPIDESQLQSLNSINTLENYILKKYPNLVINDILKDKNGNIWYATLKDGLYLIPNSTDNVTNNNIEHYVYDQYSPYSFTSNEIVKLYQDDFDNIWLGHKDGGVSMAYKDSEKIKTIIPHPIKFSHLPNEAIRAITKDNESKIWLGYYTKGLFYFSNTTNCYLPYVISEAKQNSDLKRIRSLFTDSRGEIWVGTYGGVIRINKQGYKIYNSESIDYFPENRNYSFAEDDQNHLWIACWGGLAKFDLKRNQLVSFPHQNQLTKYHIRHIEVINNIIAIATENNGVILFDVNKGVTKIITVANGLLGNSIFSIYYDTQTKYYWIATLGGVSVYDLEKGIIKNISELEGLPSHMVYSLLLNDNKIWISSTKGIASINTSNYEVTQLSPDLGWQNAEFSEGAAYQDQKGILYFGGISGLSYFQPNLFKKQEEVPNLKTVVNNDENFDDYIKLKYHNNELKINITPVGFATIMSPVFYKMEGLDESWKRLENQELFYRSLPSGEYTFFTKIGNNDRTISKVFKLQIDKPFYETVFFYLILLMFFAIIIMVIIIRKNILSKKLQQKLEDKIQTRTAIIESQKQDLIHFNKNLEERNIEILKQKETLLALHYQLKNQDFEVDKFRMFVLSSFKPKLSKILTQIQQLDQDSVRDILQQDTMSLVQLISEWDYLNQIKDLGNLKPTQILFKGLITNLYEQVNSERINVKTTFGYQIHTKTDSIQIDVLRFRLLFKYVLNDILKYTEDKDKLMVICELVSDKIIILIKETGKLLKEQWINVQKFSPYYKAAETLVKDLGGELIVALETDFQLTVSVPVLLHTLETPSGKVILKHLYNRDEIEENLPLVLVFCELEDTDLVYQMLQNKEYQLLFEHDVQSIASAVQQLPLHALIIYNISFTLEIIQLLKKQRFQQFPTIFITEQIDFGLQEQALEAGVNTVIHLPSSVNFIHKKIHSLLRQYQSQYQSKIEVLHKNMDNKPILNLNEKLVNKAMDIVKEQLSNPDFNVDKLIGILEISRTKCYRVFKEVMDQSPSDVIISLRLQKAEQLLAIANLNVSEISFECGFNDPKYFSRLFKKYYGASPKSFQKRFSKANFL</sequence>
<evidence type="ECO:0000313" key="7">
    <source>
        <dbReference type="EMBL" id="NHN24875.1"/>
    </source>
</evidence>
<feature type="domain" description="HTH araC/xylS-type" evidence="6">
    <location>
        <begin position="1125"/>
        <end position="1224"/>
    </location>
</feature>
<gene>
    <name evidence="7" type="ORF">FIA58_004215</name>
</gene>
<dbReference type="PRINTS" id="PR00032">
    <property type="entry name" value="HTHARAC"/>
</dbReference>
<dbReference type="Gene3D" id="1.10.10.60">
    <property type="entry name" value="Homeodomain-like"/>
    <property type="match status" value="1"/>
</dbReference>
<dbReference type="SUPFAM" id="SSF46689">
    <property type="entry name" value="Homeodomain-like"/>
    <property type="match status" value="1"/>
</dbReference>
<dbReference type="InterPro" id="IPR009057">
    <property type="entry name" value="Homeodomain-like_sf"/>
</dbReference>
<proteinExistence type="predicted"/>
<keyword evidence="5" id="KW-1133">Transmembrane helix</keyword>
<dbReference type="Proteomes" id="UP000817854">
    <property type="component" value="Unassembled WGS sequence"/>
</dbReference>
<dbReference type="Pfam" id="PF07494">
    <property type="entry name" value="Reg_prop"/>
    <property type="match status" value="2"/>
</dbReference>
<evidence type="ECO:0000259" key="6">
    <source>
        <dbReference type="PROSITE" id="PS01124"/>
    </source>
</evidence>
<dbReference type="Gene3D" id="2.60.40.10">
    <property type="entry name" value="Immunoglobulins"/>
    <property type="match status" value="1"/>
</dbReference>
<dbReference type="InterPro" id="IPR013783">
    <property type="entry name" value="Ig-like_fold"/>
</dbReference>
<dbReference type="InterPro" id="IPR018060">
    <property type="entry name" value="HTH_AraC"/>
</dbReference>
<feature type="transmembrane region" description="Helical" evidence="5">
    <location>
        <begin position="674"/>
        <end position="693"/>
    </location>
</feature>
<organism evidence="7 8">
    <name type="scientific">Flavobacterium jejuense</name>
    <dbReference type="NCBI Taxonomy" id="1544455"/>
    <lineage>
        <taxon>Bacteria</taxon>
        <taxon>Pseudomonadati</taxon>
        <taxon>Bacteroidota</taxon>
        <taxon>Flavobacteriia</taxon>
        <taxon>Flavobacteriales</taxon>
        <taxon>Flavobacteriaceae</taxon>
        <taxon>Flavobacterium</taxon>
    </lineage>
</organism>
<evidence type="ECO:0000256" key="3">
    <source>
        <dbReference type="ARBA" id="ARBA00023125"/>
    </source>
</evidence>
<keyword evidence="8" id="KW-1185">Reference proteome</keyword>
<keyword evidence="5" id="KW-0472">Membrane</keyword>
<keyword evidence="3" id="KW-0238">DNA-binding</keyword>
<evidence type="ECO:0000313" key="8">
    <source>
        <dbReference type="Proteomes" id="UP000817854"/>
    </source>
</evidence>
<keyword evidence="4" id="KW-0804">Transcription</keyword>
<dbReference type="Pfam" id="PF12833">
    <property type="entry name" value="HTH_18"/>
    <property type="match status" value="1"/>
</dbReference>
<evidence type="ECO:0000256" key="4">
    <source>
        <dbReference type="ARBA" id="ARBA00023163"/>
    </source>
</evidence>
<reference evidence="7" key="1">
    <citation type="submission" date="2019-05" db="EMBL/GenBank/DDBJ databases">
        <authorList>
            <person name="Lianzixin W."/>
        </authorList>
    </citation>
    <scope>NUCLEOTIDE SEQUENCE</scope>
    <source>
        <strain evidence="7">EC11</strain>
    </source>
</reference>